<comment type="similarity">
    <text evidence="1">Belongs to the 'phage' integrase family.</text>
</comment>
<proteinExistence type="inferred from homology"/>
<keyword evidence="7" id="KW-1185">Reference proteome</keyword>
<dbReference type="PROSITE" id="PS51898">
    <property type="entry name" value="TYR_RECOMBINASE"/>
    <property type="match status" value="1"/>
</dbReference>
<evidence type="ECO:0000256" key="4">
    <source>
        <dbReference type="ARBA" id="ARBA00023172"/>
    </source>
</evidence>
<name>A0ABX7Q500_9BACT</name>
<accession>A0ABX7Q500</accession>
<dbReference type="Pfam" id="PF00589">
    <property type="entry name" value="Phage_integrase"/>
    <property type="match status" value="1"/>
</dbReference>
<sequence length="440" mass="50663">MPNVKITKAVVDKLPHPEKGQVDYFDTDMKGFGVRVSAATKTYFVMRRVNGKKVRVTIGRHGEFTVEKARKEAENLFPDMRKGENPNQKKREARIKGATLSEVLDDYLASRKLKPLTAQGYQQMVELYLSDWMDKPASKITKYMVQKRHAQIANGKRGRKVYEREVKAEKKGGKEVRTLKRIEKDAPKRREAAADGAMRVLRAVLNFHFADAEDDGKVQVNPVTTLSRKKTWFGVVRRRSLIKNSDLPKWHKSVMSLDNPHMRDFLMFLLFTGLRRTEGARLKWSQVDFQDMAFTVVDTKNKEPHTLPMSDYLHDLLKARYDNYRENEYVFPSSGERGYIQEPKRAIDAVTAATGIFFSCHDLRRTFITIAESLDLSRYTVKALVNHKQDKGDVTAGYIVLNVERLREPMQRVTETILEKIKTQHGEVVELRARGKEGEA</sequence>
<dbReference type="SUPFAM" id="SSF56349">
    <property type="entry name" value="DNA breaking-rejoining enzymes"/>
    <property type="match status" value="1"/>
</dbReference>
<dbReference type="Pfam" id="PF13356">
    <property type="entry name" value="Arm-DNA-bind_3"/>
    <property type="match status" value="1"/>
</dbReference>
<keyword evidence="4" id="KW-0233">DNA recombination</keyword>
<organism evidence="6 7">
    <name type="scientific">Geobacter benzoatilyticus</name>
    <dbReference type="NCBI Taxonomy" id="2815309"/>
    <lineage>
        <taxon>Bacteria</taxon>
        <taxon>Pseudomonadati</taxon>
        <taxon>Thermodesulfobacteriota</taxon>
        <taxon>Desulfuromonadia</taxon>
        <taxon>Geobacterales</taxon>
        <taxon>Geobacteraceae</taxon>
        <taxon>Geobacter</taxon>
    </lineage>
</organism>
<dbReference type="InterPro" id="IPR010998">
    <property type="entry name" value="Integrase_recombinase_N"/>
</dbReference>
<dbReference type="Gene3D" id="3.30.160.390">
    <property type="entry name" value="Integrase, DNA-binding domain"/>
    <property type="match status" value="1"/>
</dbReference>
<reference evidence="6 7" key="1">
    <citation type="submission" date="2021-03" db="EMBL/GenBank/DDBJ databases">
        <title>Geobacter metallireducens gen. nov. sp. nov., a microorganism capable of coupling the complete oxidation of organic compounds to the reduction of iron and other metals.</title>
        <authorList>
            <person name="Li Y."/>
        </authorList>
    </citation>
    <scope>NUCLEOTIDE SEQUENCE [LARGE SCALE GENOMIC DNA]</scope>
    <source>
        <strain evidence="6 7">Jerry-YX</strain>
    </source>
</reference>
<keyword evidence="2" id="KW-0229">DNA integration</keyword>
<keyword evidence="3" id="KW-0238">DNA-binding</keyword>
<evidence type="ECO:0000256" key="3">
    <source>
        <dbReference type="ARBA" id="ARBA00023125"/>
    </source>
</evidence>
<dbReference type="Gene3D" id="1.10.150.130">
    <property type="match status" value="1"/>
</dbReference>
<gene>
    <name evidence="6" type="ORF">JZM60_02510</name>
</gene>
<evidence type="ECO:0000313" key="7">
    <source>
        <dbReference type="Proteomes" id="UP000663651"/>
    </source>
</evidence>
<evidence type="ECO:0000313" key="6">
    <source>
        <dbReference type="EMBL" id="QSV46176.1"/>
    </source>
</evidence>
<evidence type="ECO:0000256" key="1">
    <source>
        <dbReference type="ARBA" id="ARBA00008857"/>
    </source>
</evidence>
<dbReference type="PANTHER" id="PTHR30629:SF6">
    <property type="entry name" value="PROPHAGE INTEGRASE INTA-RELATED"/>
    <property type="match status" value="1"/>
</dbReference>
<dbReference type="InterPro" id="IPR013762">
    <property type="entry name" value="Integrase-like_cat_sf"/>
</dbReference>
<dbReference type="InterPro" id="IPR011010">
    <property type="entry name" value="DNA_brk_join_enz"/>
</dbReference>
<dbReference type="InterPro" id="IPR038488">
    <property type="entry name" value="Integrase_DNA-bd_sf"/>
</dbReference>
<dbReference type="InterPro" id="IPR050808">
    <property type="entry name" value="Phage_Integrase"/>
</dbReference>
<feature type="domain" description="Tyr recombinase" evidence="5">
    <location>
        <begin position="236"/>
        <end position="411"/>
    </location>
</feature>
<protein>
    <submittedName>
        <fullName evidence="6">Integrase family protein</fullName>
    </submittedName>
</protein>
<dbReference type="Proteomes" id="UP000663651">
    <property type="component" value="Chromosome"/>
</dbReference>
<dbReference type="Gene3D" id="1.10.443.10">
    <property type="entry name" value="Intergrase catalytic core"/>
    <property type="match status" value="1"/>
</dbReference>
<dbReference type="RefSeq" id="WP_207163964.1">
    <property type="nucleotide sequence ID" value="NZ_CP071382.1"/>
</dbReference>
<evidence type="ECO:0000259" key="5">
    <source>
        <dbReference type="PROSITE" id="PS51898"/>
    </source>
</evidence>
<dbReference type="InterPro" id="IPR002104">
    <property type="entry name" value="Integrase_catalytic"/>
</dbReference>
<dbReference type="InterPro" id="IPR025166">
    <property type="entry name" value="Integrase_DNA_bind_dom"/>
</dbReference>
<dbReference type="EMBL" id="CP071382">
    <property type="protein sequence ID" value="QSV46176.1"/>
    <property type="molecule type" value="Genomic_DNA"/>
</dbReference>
<dbReference type="PANTHER" id="PTHR30629">
    <property type="entry name" value="PROPHAGE INTEGRASE"/>
    <property type="match status" value="1"/>
</dbReference>
<evidence type="ECO:0000256" key="2">
    <source>
        <dbReference type="ARBA" id="ARBA00022908"/>
    </source>
</evidence>